<name>A0A828Z771_9LEPT</name>
<accession>A0A828Z771</accession>
<dbReference type="RefSeq" id="WP_004498507.1">
    <property type="nucleotide sequence ID" value="NZ_AFLV02000005.1"/>
</dbReference>
<organism evidence="1 2">
    <name type="scientific">Leptospira weilii str. 2006001853</name>
    <dbReference type="NCBI Taxonomy" id="1001589"/>
    <lineage>
        <taxon>Bacteria</taxon>
        <taxon>Pseudomonadati</taxon>
        <taxon>Spirochaetota</taxon>
        <taxon>Spirochaetia</taxon>
        <taxon>Leptospirales</taxon>
        <taxon>Leptospiraceae</taxon>
        <taxon>Leptospira</taxon>
    </lineage>
</organism>
<proteinExistence type="predicted"/>
<sequence length="146" mass="16839">MDQIIFKSLKNYKYQLVKPYRFQTDIRTKISVQLGNPDVKIFVDMTPDGLLSIDAGYAWDGPSGPTIDTKTFLRGSLVHDALYQLMREKKLDWKLYRDPADQLLKQICLEDGMNAFRAAYVYRFVRWFGESSAAPRNATTEFESAP</sequence>
<dbReference type="EMBL" id="AFLV02000005">
    <property type="protein sequence ID" value="EKR66278.1"/>
    <property type="molecule type" value="Genomic_DNA"/>
</dbReference>
<reference evidence="1 2" key="1">
    <citation type="submission" date="2012-10" db="EMBL/GenBank/DDBJ databases">
        <authorList>
            <person name="Harkins D.M."/>
            <person name="Durkin A.S."/>
            <person name="Brinkac L.M."/>
            <person name="Haft D.H."/>
            <person name="Selengut J.D."/>
            <person name="Sanka R."/>
            <person name="DePew J."/>
            <person name="Purushe J."/>
            <person name="Whelen A.C."/>
            <person name="Vinetz J.M."/>
            <person name="Sutton G.G."/>
            <person name="Nierman W.C."/>
            <person name="Fouts D.E."/>
        </authorList>
    </citation>
    <scope>NUCLEOTIDE SEQUENCE [LARGE SCALE GENOMIC DNA]</scope>
    <source>
        <strain evidence="1 2">2006001853</strain>
    </source>
</reference>
<dbReference type="Proteomes" id="UP000001338">
    <property type="component" value="Unassembled WGS sequence"/>
</dbReference>
<protein>
    <recommendedName>
        <fullName evidence="3">PF07087 domain protein</fullName>
    </recommendedName>
</protein>
<evidence type="ECO:0008006" key="3">
    <source>
        <dbReference type="Google" id="ProtNLM"/>
    </source>
</evidence>
<evidence type="ECO:0000313" key="2">
    <source>
        <dbReference type="Proteomes" id="UP000001338"/>
    </source>
</evidence>
<gene>
    <name evidence="1" type="ORF">LEP1GSC036_3887</name>
</gene>
<evidence type="ECO:0000313" key="1">
    <source>
        <dbReference type="EMBL" id="EKR66278.1"/>
    </source>
</evidence>
<comment type="caution">
    <text evidence="1">The sequence shown here is derived from an EMBL/GenBank/DDBJ whole genome shotgun (WGS) entry which is preliminary data.</text>
</comment>
<dbReference type="AlphaFoldDB" id="A0A828Z771"/>